<keyword evidence="1" id="KW-0472">Membrane</keyword>
<feature type="transmembrane region" description="Helical" evidence="1">
    <location>
        <begin position="41"/>
        <end position="60"/>
    </location>
</feature>
<comment type="caution">
    <text evidence="2">The sequence shown here is derived from an EMBL/GenBank/DDBJ whole genome shotgun (WGS) entry which is preliminary data.</text>
</comment>
<reference evidence="2" key="1">
    <citation type="submission" date="2021-06" db="EMBL/GenBank/DDBJ databases">
        <title>Parelaphostrongylus tenuis whole genome reference sequence.</title>
        <authorList>
            <person name="Garwood T.J."/>
            <person name="Larsen P.A."/>
            <person name="Fountain-Jones N.M."/>
            <person name="Garbe J.R."/>
            <person name="Macchietto M.G."/>
            <person name="Kania S.A."/>
            <person name="Gerhold R.W."/>
            <person name="Richards J.E."/>
            <person name="Wolf T.M."/>
        </authorList>
    </citation>
    <scope>NUCLEOTIDE SEQUENCE</scope>
    <source>
        <strain evidence="2">MNPRO001-30</strain>
        <tissue evidence="2">Meninges</tissue>
    </source>
</reference>
<evidence type="ECO:0000256" key="1">
    <source>
        <dbReference type="SAM" id="Phobius"/>
    </source>
</evidence>
<keyword evidence="1" id="KW-1133">Transmembrane helix</keyword>
<dbReference type="AlphaFoldDB" id="A0AAD5R0C3"/>
<proteinExistence type="predicted"/>
<evidence type="ECO:0000313" key="3">
    <source>
        <dbReference type="Proteomes" id="UP001196413"/>
    </source>
</evidence>
<keyword evidence="1" id="KW-0812">Transmembrane</keyword>
<protein>
    <submittedName>
        <fullName evidence="2">Uncharacterized protein</fullName>
    </submittedName>
</protein>
<accession>A0AAD5R0C3</accession>
<sequence length="80" mass="9170">MFIQAEDQSKTTYPPRTDAAKYTQSIETLLHSLKGTTNTLATMWIFKGIFGVDFGQYIMVSMRTTYNRRLAQFHDAAIET</sequence>
<dbReference type="Proteomes" id="UP001196413">
    <property type="component" value="Unassembled WGS sequence"/>
</dbReference>
<organism evidence="2 3">
    <name type="scientific">Parelaphostrongylus tenuis</name>
    <name type="common">Meningeal worm</name>
    <dbReference type="NCBI Taxonomy" id="148309"/>
    <lineage>
        <taxon>Eukaryota</taxon>
        <taxon>Metazoa</taxon>
        <taxon>Ecdysozoa</taxon>
        <taxon>Nematoda</taxon>
        <taxon>Chromadorea</taxon>
        <taxon>Rhabditida</taxon>
        <taxon>Rhabditina</taxon>
        <taxon>Rhabditomorpha</taxon>
        <taxon>Strongyloidea</taxon>
        <taxon>Metastrongylidae</taxon>
        <taxon>Parelaphostrongylus</taxon>
    </lineage>
</organism>
<keyword evidence="3" id="KW-1185">Reference proteome</keyword>
<dbReference type="EMBL" id="JAHQIW010005834">
    <property type="protein sequence ID" value="KAJ1367285.1"/>
    <property type="molecule type" value="Genomic_DNA"/>
</dbReference>
<evidence type="ECO:0000313" key="2">
    <source>
        <dbReference type="EMBL" id="KAJ1367285.1"/>
    </source>
</evidence>
<name>A0AAD5R0C3_PARTN</name>
<gene>
    <name evidence="2" type="ORF">KIN20_028166</name>
</gene>